<dbReference type="AlphaFoldDB" id="A0A5M6D4X6"/>
<accession>A0A5M6D4X6</accession>
<dbReference type="InterPro" id="IPR006143">
    <property type="entry name" value="RND_pump_MFP"/>
</dbReference>
<protein>
    <submittedName>
        <fullName evidence="4">Efflux RND transporter periplasmic adaptor subunit</fullName>
    </submittedName>
</protein>
<dbReference type="PANTHER" id="PTHR30469">
    <property type="entry name" value="MULTIDRUG RESISTANCE PROTEIN MDTA"/>
    <property type="match status" value="1"/>
</dbReference>
<dbReference type="RefSeq" id="WP_150076955.1">
    <property type="nucleotide sequence ID" value="NZ_VWOX01000007.1"/>
</dbReference>
<organism evidence="4 5">
    <name type="scientific">Roseiconus nitratireducens</name>
    <dbReference type="NCBI Taxonomy" id="2605748"/>
    <lineage>
        <taxon>Bacteria</taxon>
        <taxon>Pseudomonadati</taxon>
        <taxon>Planctomycetota</taxon>
        <taxon>Planctomycetia</taxon>
        <taxon>Pirellulales</taxon>
        <taxon>Pirellulaceae</taxon>
        <taxon>Roseiconus</taxon>
    </lineage>
</organism>
<proteinExistence type="inferred from homology"/>
<feature type="domain" description="CusB-like beta-barrel" evidence="3">
    <location>
        <begin position="267"/>
        <end position="322"/>
    </location>
</feature>
<keyword evidence="2" id="KW-0175">Coiled coil</keyword>
<evidence type="ECO:0000259" key="3">
    <source>
        <dbReference type="Pfam" id="PF25954"/>
    </source>
</evidence>
<dbReference type="Pfam" id="PF25954">
    <property type="entry name" value="Beta-barrel_RND_2"/>
    <property type="match status" value="1"/>
</dbReference>
<dbReference type="Gene3D" id="2.40.50.100">
    <property type="match status" value="1"/>
</dbReference>
<sequence>MKMRPTVPLFQRCQTAAVLSIAILTATLFDPSPVVGQDDAAPVTAKPVRYASAGASSQFLGTVIPIRKTTIGCAVAGRVDSLLARRGQRVSQGDRIAELQSKVVRVELNAAKAEFRLAEQQLAELEAGSRAEDIAEAKAKMQAAAAIARRASNQLNRARQLLNSNAASQEEIDVATAEAESSEQLFQAAEIAYQRLVAGPRVEQVAQAQARLDLQREQVRLLRDRLSKHTLRAPFDGYITAEHTQDGAWLSSGDPVVELIELDRVQVEVAVPAEQVAALVVGQEVRIKCSQHPAELLIGVLNQVVPAADTRARTFPVLLQVDRNPIRDGIPILLSGMIVRAYLPVGPEAPALFVPTDALVLDQTRQTVFVIDTAAGSNAAAGDGQPQGTVAGTVREVPVTIGVANEGWIAVTGDLREGDLVVTRGNEGLTPGQNVEASVSDG</sequence>
<evidence type="ECO:0000313" key="5">
    <source>
        <dbReference type="Proteomes" id="UP000324479"/>
    </source>
</evidence>
<name>A0A5M6D4X6_9BACT</name>
<dbReference type="EMBL" id="VWOX01000007">
    <property type="protein sequence ID" value="KAA5542541.1"/>
    <property type="molecule type" value="Genomic_DNA"/>
</dbReference>
<dbReference type="GO" id="GO:1990281">
    <property type="term" value="C:efflux pump complex"/>
    <property type="evidence" value="ECO:0007669"/>
    <property type="project" value="TreeGrafter"/>
</dbReference>
<dbReference type="InterPro" id="IPR058792">
    <property type="entry name" value="Beta-barrel_RND_2"/>
</dbReference>
<reference evidence="4 5" key="1">
    <citation type="submission" date="2019-08" db="EMBL/GenBank/DDBJ databases">
        <authorList>
            <person name="Dhanesh K."/>
            <person name="Kumar G."/>
            <person name="Sasikala C."/>
            <person name="Venkata Ramana C."/>
        </authorList>
    </citation>
    <scope>NUCLEOTIDE SEQUENCE [LARGE SCALE GENOMIC DNA]</scope>
    <source>
        <strain evidence="4 5">JC645</strain>
    </source>
</reference>
<comment type="caution">
    <text evidence="4">The sequence shown here is derived from an EMBL/GenBank/DDBJ whole genome shotgun (WGS) entry which is preliminary data.</text>
</comment>
<dbReference type="SUPFAM" id="SSF111369">
    <property type="entry name" value="HlyD-like secretion proteins"/>
    <property type="match status" value="2"/>
</dbReference>
<dbReference type="PANTHER" id="PTHR30469:SF15">
    <property type="entry name" value="HLYD FAMILY OF SECRETION PROTEINS"/>
    <property type="match status" value="1"/>
</dbReference>
<keyword evidence="5" id="KW-1185">Reference proteome</keyword>
<dbReference type="Gene3D" id="2.40.420.20">
    <property type="match status" value="1"/>
</dbReference>
<dbReference type="Proteomes" id="UP000324479">
    <property type="component" value="Unassembled WGS sequence"/>
</dbReference>
<dbReference type="NCBIfam" id="TIGR01730">
    <property type="entry name" value="RND_mfp"/>
    <property type="match status" value="1"/>
</dbReference>
<feature type="coiled-coil region" evidence="2">
    <location>
        <begin position="96"/>
        <end position="225"/>
    </location>
</feature>
<comment type="similarity">
    <text evidence="1">Belongs to the membrane fusion protein (MFP) (TC 8.A.1) family.</text>
</comment>
<dbReference type="GO" id="GO:0015562">
    <property type="term" value="F:efflux transmembrane transporter activity"/>
    <property type="evidence" value="ECO:0007669"/>
    <property type="project" value="TreeGrafter"/>
</dbReference>
<dbReference type="Gene3D" id="2.40.30.170">
    <property type="match status" value="1"/>
</dbReference>
<evidence type="ECO:0000256" key="2">
    <source>
        <dbReference type="SAM" id="Coils"/>
    </source>
</evidence>
<evidence type="ECO:0000313" key="4">
    <source>
        <dbReference type="EMBL" id="KAA5542541.1"/>
    </source>
</evidence>
<gene>
    <name evidence="4" type="ORF">FYK55_13430</name>
</gene>
<evidence type="ECO:0000256" key="1">
    <source>
        <dbReference type="ARBA" id="ARBA00009477"/>
    </source>
</evidence>